<proteinExistence type="predicted"/>
<dbReference type="Pfam" id="PF12054">
    <property type="entry name" value="DUF3535"/>
    <property type="match status" value="1"/>
</dbReference>
<dbReference type="EMBL" id="VIIS01001441">
    <property type="protein sequence ID" value="KAF0298191.1"/>
    <property type="molecule type" value="Genomic_DNA"/>
</dbReference>
<evidence type="ECO:0000259" key="1">
    <source>
        <dbReference type="Pfam" id="PF12054"/>
    </source>
</evidence>
<reference evidence="2 3" key="1">
    <citation type="submission" date="2019-07" db="EMBL/GenBank/DDBJ databases">
        <title>Draft genome assembly of a fouling barnacle, Amphibalanus amphitrite (Darwin, 1854): The first reference genome for Thecostraca.</title>
        <authorList>
            <person name="Kim W."/>
        </authorList>
    </citation>
    <scope>NUCLEOTIDE SEQUENCE [LARGE SCALE GENOMIC DNA]</scope>
    <source>
        <strain evidence="2">SNU_AA5</strain>
        <tissue evidence="2">Soma without cirri and trophi</tissue>
    </source>
</reference>
<protein>
    <recommendedName>
        <fullName evidence="1">Mot1 central domain-containing protein</fullName>
    </recommendedName>
</protein>
<sequence>MQKSVAHQACPEPPLPDSLVHRLHVCLSEPVCYDEMAVSFSRLQQDCRDYLALLRHYNLPVDDSLQTQHTAHDPYTCTHRAGRSPAG</sequence>
<dbReference type="AlphaFoldDB" id="A0A6A4W8F7"/>
<accession>A0A6A4W8F7</accession>
<keyword evidence="3" id="KW-1185">Reference proteome</keyword>
<gene>
    <name evidence="2" type="ORF">FJT64_004441</name>
</gene>
<evidence type="ECO:0000313" key="2">
    <source>
        <dbReference type="EMBL" id="KAF0298191.1"/>
    </source>
</evidence>
<dbReference type="Proteomes" id="UP000440578">
    <property type="component" value="Unassembled WGS sequence"/>
</dbReference>
<feature type="domain" description="Mot1 central" evidence="1">
    <location>
        <begin position="9"/>
        <end position="67"/>
    </location>
</feature>
<name>A0A6A4W8F7_AMPAM</name>
<dbReference type="OrthoDB" id="10252227at2759"/>
<dbReference type="InterPro" id="IPR022707">
    <property type="entry name" value="Mot1_central_dom"/>
</dbReference>
<comment type="caution">
    <text evidence="2">The sequence shown here is derived from an EMBL/GenBank/DDBJ whole genome shotgun (WGS) entry which is preliminary data.</text>
</comment>
<organism evidence="2 3">
    <name type="scientific">Amphibalanus amphitrite</name>
    <name type="common">Striped barnacle</name>
    <name type="synonym">Balanus amphitrite</name>
    <dbReference type="NCBI Taxonomy" id="1232801"/>
    <lineage>
        <taxon>Eukaryota</taxon>
        <taxon>Metazoa</taxon>
        <taxon>Ecdysozoa</taxon>
        <taxon>Arthropoda</taxon>
        <taxon>Crustacea</taxon>
        <taxon>Multicrustacea</taxon>
        <taxon>Cirripedia</taxon>
        <taxon>Thoracica</taxon>
        <taxon>Thoracicalcarea</taxon>
        <taxon>Balanomorpha</taxon>
        <taxon>Balanoidea</taxon>
        <taxon>Balanidae</taxon>
        <taxon>Amphibalaninae</taxon>
        <taxon>Amphibalanus</taxon>
    </lineage>
</organism>
<evidence type="ECO:0000313" key="3">
    <source>
        <dbReference type="Proteomes" id="UP000440578"/>
    </source>
</evidence>